<dbReference type="GO" id="GO:0004672">
    <property type="term" value="F:protein kinase activity"/>
    <property type="evidence" value="ECO:0007669"/>
    <property type="project" value="InterPro"/>
</dbReference>
<gene>
    <name evidence="2" type="ORF">ACD_3C00086G0014</name>
</gene>
<dbReference type="EMBL" id="AMFJ01000360">
    <property type="protein sequence ID" value="EKE28170.1"/>
    <property type="molecule type" value="Genomic_DNA"/>
</dbReference>
<sequence>MWYNDSWHSEISKTDVVERTWKDIRWNGGKAIQNMAINYLNQESIRKLPPQEFNTLVDKVKSYLHHVDHDRNAIEHRLKELKDWVTDETRTNTSALRDYYEKRIINSLNETKWPWDISRYFEGKLDNWMSKLEEFIWNDNIAKILILTSFWTAKEIWKWLPSTFKFWEEINITAEEFLKWSVSAWKKLILILKTVWIEWLRALSLIPQWMLSKWLSSSQILSSLWKALNKIKISNKWKIMLRPVLNERWSVVLRSWKEALKESEIVYSRYPFLNKYKEVLWEDLKMSDVVWEWTQAIILKHPTNKKLVLKIAKDWKVDDIVKEFENHNLFSSKILQGKEEWIIPDNIRTPHVYKWKDDWCFIMEKVDWQSLYTKTLLDYYKKQLDPKEFLRLNNVTDMEVREYLKSAFNVKDDHLSMILEDYSWGRLWELLWRGSDLSKAFDYLGKQWLYHWDLHPWNIMLDKKWNIYIIDFGRIKLFPKK</sequence>
<comment type="caution">
    <text evidence="2">The sequence shown here is derived from an EMBL/GenBank/DDBJ whole genome shotgun (WGS) entry which is preliminary data.</text>
</comment>
<reference evidence="2" key="1">
    <citation type="journal article" date="2012" name="Science">
        <title>Fermentation, hydrogen, and sulfur metabolism in multiple uncultivated bacterial phyla.</title>
        <authorList>
            <person name="Wrighton K.C."/>
            <person name="Thomas B.C."/>
            <person name="Sharon I."/>
            <person name="Miller C.S."/>
            <person name="Castelle C.J."/>
            <person name="VerBerkmoes N.C."/>
            <person name="Wilkins M.J."/>
            <person name="Hettich R.L."/>
            <person name="Lipton M.S."/>
            <person name="Williams K.H."/>
            <person name="Long P.E."/>
            <person name="Banfield J.F."/>
        </authorList>
    </citation>
    <scope>NUCLEOTIDE SEQUENCE [LARGE SCALE GENOMIC DNA]</scope>
</reference>
<dbReference type="SUPFAM" id="SSF56112">
    <property type="entry name" value="Protein kinase-like (PK-like)"/>
    <property type="match status" value="1"/>
</dbReference>
<protein>
    <recommendedName>
        <fullName evidence="1">Protein kinase domain-containing protein</fullName>
    </recommendedName>
</protein>
<dbReference type="Gene3D" id="1.10.510.10">
    <property type="entry name" value="Transferase(Phosphotransferase) domain 1"/>
    <property type="match status" value="1"/>
</dbReference>
<feature type="domain" description="Protein kinase" evidence="1">
    <location>
        <begin position="284"/>
        <end position="481"/>
    </location>
</feature>
<name>K2GXN6_9BACT</name>
<evidence type="ECO:0000259" key="1">
    <source>
        <dbReference type="PROSITE" id="PS50011"/>
    </source>
</evidence>
<dbReference type="InterPro" id="IPR011009">
    <property type="entry name" value="Kinase-like_dom_sf"/>
</dbReference>
<dbReference type="AlphaFoldDB" id="K2GXN6"/>
<organism evidence="2">
    <name type="scientific">uncultured bacterium</name>
    <name type="common">gcode 4</name>
    <dbReference type="NCBI Taxonomy" id="1234023"/>
    <lineage>
        <taxon>Bacteria</taxon>
        <taxon>environmental samples</taxon>
    </lineage>
</organism>
<dbReference type="GO" id="GO:0005524">
    <property type="term" value="F:ATP binding"/>
    <property type="evidence" value="ECO:0007669"/>
    <property type="project" value="InterPro"/>
</dbReference>
<dbReference type="PROSITE" id="PS50011">
    <property type="entry name" value="PROTEIN_KINASE_DOM"/>
    <property type="match status" value="1"/>
</dbReference>
<evidence type="ECO:0000313" key="2">
    <source>
        <dbReference type="EMBL" id="EKE28170.1"/>
    </source>
</evidence>
<proteinExistence type="predicted"/>
<dbReference type="InterPro" id="IPR000719">
    <property type="entry name" value="Prot_kinase_dom"/>
</dbReference>
<accession>K2GXN6</accession>